<keyword evidence="1" id="KW-0808">Transferase</keyword>
<dbReference type="GO" id="GO:0032259">
    <property type="term" value="P:methylation"/>
    <property type="evidence" value="ECO:0007669"/>
    <property type="project" value="UniProtKB-KW"/>
</dbReference>
<sequence>MTEQRPVPGTIDVTRPNVARMYDYYLGGKDNFAVDRQAAERVLAAAPHTPALARQNRAFLERAVRYLGERGVGQFLDIGAGLPTRRNVHEVVRDAVPGGRVVYVDNDPVVLSHGRALLDGAVDAGYVAGDVRRPADLLAEAGLDLSRPVGLLLLAVLHCVPDEEDPWAAVRELRDALAPGSHLVLSHITDAELSASARAGADVYRKASSTMTLRDRDAITRFFDGFTVVEPGVVPLPDWRPTEAVREDLPTWFLCGVGRKD</sequence>
<dbReference type="Proteomes" id="UP000572680">
    <property type="component" value="Unassembled WGS sequence"/>
</dbReference>
<keyword evidence="1" id="KW-0489">Methyltransferase</keyword>
<dbReference type="GO" id="GO:0008168">
    <property type="term" value="F:methyltransferase activity"/>
    <property type="evidence" value="ECO:0007669"/>
    <property type="project" value="UniProtKB-KW"/>
</dbReference>
<organism evidence="1 2">
    <name type="scientific">Actinomadura namibiensis</name>
    <dbReference type="NCBI Taxonomy" id="182080"/>
    <lineage>
        <taxon>Bacteria</taxon>
        <taxon>Bacillati</taxon>
        <taxon>Actinomycetota</taxon>
        <taxon>Actinomycetes</taxon>
        <taxon>Streptosporangiales</taxon>
        <taxon>Thermomonosporaceae</taxon>
        <taxon>Actinomadura</taxon>
    </lineage>
</organism>
<dbReference type="AlphaFoldDB" id="A0A7W3QJX8"/>
<dbReference type="PIRSF" id="PIRSF017393">
    <property type="entry name" value="MTase_SAV2177"/>
    <property type="match status" value="1"/>
</dbReference>
<dbReference type="Pfam" id="PF04672">
    <property type="entry name" value="Methyltransf_19"/>
    <property type="match status" value="1"/>
</dbReference>
<name>A0A7W3QJX8_ACTNM</name>
<dbReference type="InterPro" id="IPR029063">
    <property type="entry name" value="SAM-dependent_MTases_sf"/>
</dbReference>
<proteinExistence type="predicted"/>
<gene>
    <name evidence="1" type="ORF">HNR61_001424</name>
</gene>
<evidence type="ECO:0000313" key="2">
    <source>
        <dbReference type="Proteomes" id="UP000572680"/>
    </source>
</evidence>
<accession>A0A7W3QJX8</accession>
<comment type="caution">
    <text evidence="1">The sequence shown here is derived from an EMBL/GenBank/DDBJ whole genome shotgun (WGS) entry which is preliminary data.</text>
</comment>
<dbReference type="SUPFAM" id="SSF53335">
    <property type="entry name" value="S-adenosyl-L-methionine-dependent methyltransferases"/>
    <property type="match status" value="1"/>
</dbReference>
<dbReference type="CDD" id="cd02440">
    <property type="entry name" value="AdoMet_MTases"/>
    <property type="match status" value="1"/>
</dbReference>
<dbReference type="RefSeq" id="WP_182842188.1">
    <property type="nucleotide sequence ID" value="NZ_BAAALP010000025.1"/>
</dbReference>
<evidence type="ECO:0000313" key="1">
    <source>
        <dbReference type="EMBL" id="MBA8949826.1"/>
    </source>
</evidence>
<keyword evidence="2" id="KW-1185">Reference proteome</keyword>
<dbReference type="Gene3D" id="3.40.50.150">
    <property type="entry name" value="Vaccinia Virus protein VP39"/>
    <property type="match status" value="1"/>
</dbReference>
<dbReference type="EMBL" id="JACJIA010000001">
    <property type="protein sequence ID" value="MBA8949826.1"/>
    <property type="molecule type" value="Genomic_DNA"/>
</dbReference>
<dbReference type="InterPro" id="IPR006764">
    <property type="entry name" value="SAM_dep_MeTrfase_SAV2177_type"/>
</dbReference>
<reference evidence="1 2" key="1">
    <citation type="submission" date="2020-08" db="EMBL/GenBank/DDBJ databases">
        <title>Genomic Encyclopedia of Type Strains, Phase IV (KMG-IV): sequencing the most valuable type-strain genomes for metagenomic binning, comparative biology and taxonomic classification.</title>
        <authorList>
            <person name="Goeker M."/>
        </authorList>
    </citation>
    <scope>NUCLEOTIDE SEQUENCE [LARGE SCALE GENOMIC DNA]</scope>
    <source>
        <strain evidence="1 2">DSM 44197</strain>
    </source>
</reference>
<protein>
    <submittedName>
        <fullName evidence="1">SAM-dependent methyltransferase</fullName>
    </submittedName>
</protein>